<gene>
    <name evidence="2" type="ORF">HO173_005070</name>
</gene>
<accession>A0A8H6FXP4</accession>
<dbReference type="AlphaFoldDB" id="A0A8H6FXP4"/>
<comment type="caution">
    <text evidence="2">The sequence shown here is derived from an EMBL/GenBank/DDBJ whole genome shotgun (WGS) entry which is preliminary data.</text>
</comment>
<feature type="compositionally biased region" description="Acidic residues" evidence="1">
    <location>
        <begin position="121"/>
        <end position="136"/>
    </location>
</feature>
<dbReference type="GeneID" id="59286734"/>
<evidence type="ECO:0000313" key="2">
    <source>
        <dbReference type="EMBL" id="KAF6236779.1"/>
    </source>
</evidence>
<feature type="region of interest" description="Disordered" evidence="1">
    <location>
        <begin position="114"/>
        <end position="136"/>
    </location>
</feature>
<protein>
    <submittedName>
        <fullName evidence="2">Uncharacterized protein</fullName>
    </submittedName>
</protein>
<dbReference type="RefSeq" id="XP_037166112.1">
    <property type="nucleotide sequence ID" value="XM_037306988.1"/>
</dbReference>
<keyword evidence="3" id="KW-1185">Reference proteome</keyword>
<dbReference type="EMBL" id="JACCJC010000017">
    <property type="protein sequence ID" value="KAF6236779.1"/>
    <property type="molecule type" value="Genomic_DNA"/>
</dbReference>
<feature type="compositionally biased region" description="Basic and acidic residues" evidence="1">
    <location>
        <begin position="1"/>
        <end position="13"/>
    </location>
</feature>
<evidence type="ECO:0000256" key="1">
    <source>
        <dbReference type="SAM" id="MobiDB-lite"/>
    </source>
</evidence>
<reference evidence="2 3" key="1">
    <citation type="journal article" date="2020" name="Genomics">
        <title>Complete, high-quality genomes from long-read metagenomic sequencing of two wolf lichen thalli reveals enigmatic genome architecture.</title>
        <authorList>
            <person name="McKenzie S.K."/>
            <person name="Walston R.F."/>
            <person name="Allen J.L."/>
        </authorList>
    </citation>
    <scope>NUCLEOTIDE SEQUENCE [LARGE SCALE GENOMIC DNA]</scope>
    <source>
        <strain evidence="2">WasteWater2</strain>
    </source>
</reference>
<sequence>MLGQRGKEAKEGGRNSSQMNRREGWIPILFPKSTLSKSSICIASLPTIPISTMHIEISLADDIASQPSSIDLEMPTPPQDVRDVVLVDRKPGAADQPVPTGMTLGSKELYREDERYPWDDWSPDDIDLDPEETPEE</sequence>
<dbReference type="Proteomes" id="UP000578531">
    <property type="component" value="Unassembled WGS sequence"/>
</dbReference>
<name>A0A8H6FXP4_9LECA</name>
<feature type="region of interest" description="Disordered" evidence="1">
    <location>
        <begin position="1"/>
        <end position="20"/>
    </location>
</feature>
<evidence type="ECO:0000313" key="3">
    <source>
        <dbReference type="Proteomes" id="UP000578531"/>
    </source>
</evidence>
<proteinExistence type="predicted"/>
<organism evidence="2 3">
    <name type="scientific">Letharia columbiana</name>
    <dbReference type="NCBI Taxonomy" id="112416"/>
    <lineage>
        <taxon>Eukaryota</taxon>
        <taxon>Fungi</taxon>
        <taxon>Dikarya</taxon>
        <taxon>Ascomycota</taxon>
        <taxon>Pezizomycotina</taxon>
        <taxon>Lecanoromycetes</taxon>
        <taxon>OSLEUM clade</taxon>
        <taxon>Lecanoromycetidae</taxon>
        <taxon>Lecanorales</taxon>
        <taxon>Lecanorineae</taxon>
        <taxon>Parmeliaceae</taxon>
        <taxon>Letharia</taxon>
    </lineage>
</organism>